<dbReference type="EMBL" id="FO818640">
    <property type="protein sequence ID" value="CDM98611.1"/>
    <property type="molecule type" value="Genomic_DNA"/>
</dbReference>
<proteinExistence type="predicted"/>
<keyword evidence="2" id="KW-1185">Reference proteome</keyword>
<sequence>MRKKYEDTIECPLKLYHWKQLRRSPMNMAIGRFSAVSP</sequence>
<evidence type="ECO:0000313" key="1">
    <source>
        <dbReference type="EMBL" id="CDM98611.1"/>
    </source>
</evidence>
<dbReference type="Proteomes" id="UP000032946">
    <property type="component" value="Chromosome"/>
</dbReference>
<reference evidence="1 2" key="1">
    <citation type="submission" date="2014-02" db="EMBL/GenBank/DDBJ databases">
        <authorList>
            <person name="Genoscope - CEA"/>
        </authorList>
    </citation>
    <scope>NUCLEOTIDE SEQUENCE [LARGE SCALE GENOMIC DNA]</scope>
    <source>
        <strain evidence="1 2">PCC 8005</strain>
    </source>
</reference>
<evidence type="ECO:0000313" key="2">
    <source>
        <dbReference type="Proteomes" id="UP000032946"/>
    </source>
</evidence>
<dbReference type="AlphaFoldDB" id="A0A9P1KLI1"/>
<organism evidence="1 2">
    <name type="scientific">Limnospira indica PCC 8005</name>
    <dbReference type="NCBI Taxonomy" id="376219"/>
    <lineage>
        <taxon>Bacteria</taxon>
        <taxon>Bacillati</taxon>
        <taxon>Cyanobacteriota</taxon>
        <taxon>Cyanophyceae</taxon>
        <taxon>Oscillatoriophycideae</taxon>
        <taxon>Oscillatoriales</taxon>
        <taxon>Sirenicapillariaceae</taxon>
        <taxon>Limnospira</taxon>
    </lineage>
</organism>
<accession>A0A9P1KLI1</accession>
<protein>
    <submittedName>
        <fullName evidence="1">Uncharacterized protein</fullName>
    </submittedName>
</protein>
<name>A0A9P1KLI1_9CYAN</name>
<gene>
    <name evidence="1" type="ORF">ARTHRO_61212</name>
</gene>